<dbReference type="SUPFAM" id="SSF50044">
    <property type="entry name" value="SH3-domain"/>
    <property type="match status" value="1"/>
</dbReference>
<evidence type="ECO:0000256" key="2">
    <source>
        <dbReference type="ARBA" id="ARBA00022443"/>
    </source>
</evidence>
<dbReference type="PRINTS" id="PR01887">
    <property type="entry name" value="SPECTRNALPHA"/>
</dbReference>
<dbReference type="PROSITE" id="PS50002">
    <property type="entry name" value="SH3"/>
    <property type="match status" value="1"/>
</dbReference>
<dbReference type="InterPro" id="IPR002110">
    <property type="entry name" value="Ankyrin_rpt"/>
</dbReference>
<dbReference type="SMART" id="SM00326">
    <property type="entry name" value="SH3"/>
    <property type="match status" value="1"/>
</dbReference>
<dbReference type="Gene3D" id="1.25.40.20">
    <property type="entry name" value="Ankyrin repeat-containing domain"/>
    <property type="match status" value="2"/>
</dbReference>
<dbReference type="InterPro" id="IPR036028">
    <property type="entry name" value="SH3-like_dom_sf"/>
</dbReference>
<keyword evidence="5 8" id="KW-0040">ANK repeat</keyword>
<sequence>MAAPPPKVLPRPGKSTIEVMRAMFDYTAQREDELSFTEGTIIYIVNKNDPNWWRVRIEEKEGMVPANYLGENAATVDNPLHEASKRGNIPFLKELLSAGISVNGLDKAGNSPLHWACRGGHAEAVKLLLQYKPVLNAQNKLGDTPLHCAAWAGSEAVITILLSQPEINATLRNKDDQLASDLAKSDGAGALLIQFSNSVAADDVDNDDD</sequence>
<gene>
    <name evidence="11" type="ORF">SmJEL517_g03571</name>
</gene>
<dbReference type="Pfam" id="PF00018">
    <property type="entry name" value="SH3_1"/>
    <property type="match status" value="1"/>
</dbReference>
<accession>A0A507C2P0</accession>
<evidence type="ECO:0000256" key="5">
    <source>
        <dbReference type="ARBA" id="ARBA00023043"/>
    </source>
</evidence>
<comment type="subcellular location">
    <subcellularLocation>
        <location evidence="1">Cytoplasm</location>
    </subcellularLocation>
</comment>
<organism evidence="11 12">
    <name type="scientific">Synchytrium microbalum</name>
    <dbReference type="NCBI Taxonomy" id="1806994"/>
    <lineage>
        <taxon>Eukaryota</taxon>
        <taxon>Fungi</taxon>
        <taxon>Fungi incertae sedis</taxon>
        <taxon>Chytridiomycota</taxon>
        <taxon>Chytridiomycota incertae sedis</taxon>
        <taxon>Chytridiomycetes</taxon>
        <taxon>Synchytriales</taxon>
        <taxon>Synchytriaceae</taxon>
        <taxon>Synchytrium</taxon>
    </lineage>
</organism>
<dbReference type="OrthoDB" id="2093799at2759"/>
<dbReference type="FunFam" id="2.30.30.40:FF:000072">
    <property type="entry name" value="Unconventional Myosin IB"/>
    <property type="match status" value="1"/>
</dbReference>
<dbReference type="SMART" id="SM00248">
    <property type="entry name" value="ANK"/>
    <property type="match status" value="3"/>
</dbReference>
<evidence type="ECO:0000256" key="4">
    <source>
        <dbReference type="ARBA" id="ARBA00022737"/>
    </source>
</evidence>
<evidence type="ECO:0000256" key="7">
    <source>
        <dbReference type="ARBA" id="ARBA00040640"/>
    </source>
</evidence>
<dbReference type="SUPFAM" id="SSF48403">
    <property type="entry name" value="Ankyrin repeat"/>
    <property type="match status" value="1"/>
</dbReference>
<dbReference type="Proteomes" id="UP000319731">
    <property type="component" value="Unassembled WGS sequence"/>
</dbReference>
<dbReference type="RefSeq" id="XP_031024570.1">
    <property type="nucleotide sequence ID" value="XM_031169499.1"/>
</dbReference>
<name>A0A507C2P0_9FUNG</name>
<dbReference type="Pfam" id="PF12796">
    <property type="entry name" value="Ank_2"/>
    <property type="match status" value="1"/>
</dbReference>
<feature type="repeat" description="ANK" evidence="8">
    <location>
        <begin position="108"/>
        <end position="140"/>
    </location>
</feature>
<evidence type="ECO:0000256" key="8">
    <source>
        <dbReference type="PROSITE-ProRule" id="PRU00023"/>
    </source>
</evidence>
<dbReference type="GO" id="GO:0007165">
    <property type="term" value="P:signal transduction"/>
    <property type="evidence" value="ECO:0007669"/>
    <property type="project" value="TreeGrafter"/>
</dbReference>
<dbReference type="InterPro" id="IPR001452">
    <property type="entry name" value="SH3_domain"/>
</dbReference>
<dbReference type="AlphaFoldDB" id="A0A507C2P0"/>
<dbReference type="GO" id="GO:0005737">
    <property type="term" value="C:cytoplasm"/>
    <property type="evidence" value="ECO:0007669"/>
    <property type="project" value="UniProtKB-SubCell"/>
</dbReference>
<dbReference type="Gene3D" id="2.30.30.40">
    <property type="entry name" value="SH3 Domains"/>
    <property type="match status" value="1"/>
</dbReference>
<evidence type="ECO:0000256" key="3">
    <source>
        <dbReference type="ARBA" id="ARBA00022490"/>
    </source>
</evidence>
<dbReference type="STRING" id="1806994.A0A507C2P0"/>
<feature type="repeat" description="ANK" evidence="8">
    <location>
        <begin position="75"/>
        <end position="107"/>
    </location>
</feature>
<feature type="domain" description="SH3" evidence="10">
    <location>
        <begin position="15"/>
        <end position="74"/>
    </location>
</feature>
<dbReference type="PANTHER" id="PTHR24155:SF10">
    <property type="entry name" value="OSTEOCLAST-STIMULATING FACTOR 1"/>
    <property type="match status" value="1"/>
</dbReference>
<comment type="function">
    <text evidence="6">Induces bone resorption, acting probably through a signaling cascade which results in the secretion of factor(s) enhancing osteoclast formation and activity.</text>
</comment>
<evidence type="ECO:0000256" key="9">
    <source>
        <dbReference type="PROSITE-ProRule" id="PRU00192"/>
    </source>
</evidence>
<dbReference type="GeneID" id="42004796"/>
<dbReference type="EMBL" id="QEAO01000019">
    <property type="protein sequence ID" value="TPX33628.1"/>
    <property type="molecule type" value="Genomic_DNA"/>
</dbReference>
<dbReference type="InterPro" id="IPR036770">
    <property type="entry name" value="Ankyrin_rpt-contain_sf"/>
</dbReference>
<reference evidence="11 12" key="1">
    <citation type="journal article" date="2019" name="Sci. Rep.">
        <title>Comparative genomics of chytrid fungi reveal insights into the obligate biotrophic and pathogenic lifestyle of Synchytrium endobioticum.</title>
        <authorList>
            <person name="van de Vossenberg B.T.L.H."/>
            <person name="Warris S."/>
            <person name="Nguyen H.D.T."/>
            <person name="van Gent-Pelzer M.P.E."/>
            <person name="Joly D.L."/>
            <person name="van de Geest H.C."/>
            <person name="Bonants P.J.M."/>
            <person name="Smith D.S."/>
            <person name="Levesque C.A."/>
            <person name="van der Lee T.A.J."/>
        </authorList>
    </citation>
    <scope>NUCLEOTIDE SEQUENCE [LARGE SCALE GENOMIC DNA]</scope>
    <source>
        <strain evidence="11 12">JEL517</strain>
    </source>
</reference>
<keyword evidence="4" id="KW-0677">Repeat</keyword>
<dbReference type="PANTHER" id="PTHR24155">
    <property type="entry name" value="OSTEOCLAST-STIMULATING FACTOR 1"/>
    <property type="match status" value="1"/>
</dbReference>
<keyword evidence="3" id="KW-0963">Cytoplasm</keyword>
<evidence type="ECO:0000313" key="11">
    <source>
        <dbReference type="EMBL" id="TPX33628.1"/>
    </source>
</evidence>
<dbReference type="PROSITE" id="PS50088">
    <property type="entry name" value="ANK_REPEAT"/>
    <property type="match status" value="2"/>
</dbReference>
<evidence type="ECO:0000256" key="6">
    <source>
        <dbReference type="ARBA" id="ARBA00037432"/>
    </source>
</evidence>
<keyword evidence="2 9" id="KW-0728">SH3 domain</keyword>
<protein>
    <recommendedName>
        <fullName evidence="7">Osteoclast-stimulating factor 1</fullName>
    </recommendedName>
</protein>
<dbReference type="PRINTS" id="PR00452">
    <property type="entry name" value="SH3DOMAIN"/>
</dbReference>
<comment type="caution">
    <text evidence="11">The sequence shown here is derived from an EMBL/GenBank/DDBJ whole genome shotgun (WGS) entry which is preliminary data.</text>
</comment>
<evidence type="ECO:0000313" key="12">
    <source>
        <dbReference type="Proteomes" id="UP000319731"/>
    </source>
</evidence>
<proteinExistence type="predicted"/>
<keyword evidence="12" id="KW-1185">Reference proteome</keyword>
<dbReference type="PROSITE" id="PS50297">
    <property type="entry name" value="ANK_REP_REGION"/>
    <property type="match status" value="2"/>
</dbReference>
<evidence type="ECO:0000256" key="1">
    <source>
        <dbReference type="ARBA" id="ARBA00004496"/>
    </source>
</evidence>
<evidence type="ECO:0000259" key="10">
    <source>
        <dbReference type="PROSITE" id="PS50002"/>
    </source>
</evidence>